<dbReference type="GO" id="GO:1990116">
    <property type="term" value="P:ribosome-associated ubiquitin-dependent protein catabolic process"/>
    <property type="evidence" value="ECO:0007669"/>
    <property type="project" value="TreeGrafter"/>
</dbReference>
<dbReference type="PANTHER" id="PTHR15239">
    <property type="entry name" value="NUCLEAR EXPORT MEDIATOR FACTOR NEMF"/>
    <property type="match status" value="1"/>
</dbReference>
<keyword evidence="6" id="KW-0539">Nucleus</keyword>
<dbReference type="GO" id="GO:0005634">
    <property type="term" value="C:nucleus"/>
    <property type="evidence" value="ECO:0007669"/>
    <property type="project" value="UniProtKB-SubCell"/>
</dbReference>
<dbReference type="InterPro" id="IPR051608">
    <property type="entry name" value="RQC_Subunit_NEMF"/>
</dbReference>
<dbReference type="EnsemblMetazoa" id="GBRI004199-RA">
    <property type="protein sequence ID" value="GBRI004199-PA"/>
    <property type="gene ID" value="GBRI004199"/>
</dbReference>
<accession>A0A1A9W2Q3</accession>
<evidence type="ECO:0000313" key="11">
    <source>
        <dbReference type="EnsemblMetazoa" id="GBRI004199-PA"/>
    </source>
</evidence>
<dbReference type="GO" id="GO:0005737">
    <property type="term" value="C:cytoplasm"/>
    <property type="evidence" value="ECO:0007669"/>
    <property type="project" value="UniProtKB-SubCell"/>
</dbReference>
<evidence type="ECO:0008006" key="13">
    <source>
        <dbReference type="Google" id="ProtNLM"/>
    </source>
</evidence>
<feature type="compositionally biased region" description="Polar residues" evidence="8">
    <location>
        <begin position="840"/>
        <end position="858"/>
    </location>
</feature>
<dbReference type="AlphaFoldDB" id="A0A1A9W2Q3"/>
<dbReference type="GO" id="GO:0043023">
    <property type="term" value="F:ribosomal large subunit binding"/>
    <property type="evidence" value="ECO:0007669"/>
    <property type="project" value="TreeGrafter"/>
</dbReference>
<keyword evidence="12" id="KW-1185">Reference proteome</keyword>
<sequence length="1044" mass="118630">MKLRFNTYDIVCGVTELQNLIGLRVNQVYDIDNKTYLIRLQGGEHKTILLIESGVRFHTTAFEWPKNVAPSGFSMKLRKHLKNKRLEKLQQLGADRIVDFQFGFGEAAYHVIAELYDRGNIILTDHEFTILYILRPHNEGEDLRLAVREKYPLERAKQEKALPNKEQLRGIIKEAEGGNSLRYILMDLVECGPTVIDHVLMKHALDNCIMRPKHIDTEPAGTGINEEAQNKTKKKNKREAKAKPDCRLFEPERDLDAVMAALEEAFEMLVKARNLVSQGYIIQKKQEKSAVYDSTKLEHFYQNIEYQPYLFRQYEGQPAATFDSFMLAVDEFYSTLGGQKIDMKTLQQEREALKKLSNVKKDHAKRLEELNKAQENDKRKAELISCNQALVDNAILAIRSAIANQMSWPDIQELVKAAQANGDPVAGSINQLKLEINHISLKLSDPYAVCGGGSDDFEDIGSKEENDVVTVDVDLGVSAWANARKYYELKRSAAQKEQKTVDASQKALKSAERKTQQTLKEVRTISSISKARKVYWFEKFYWFISSENYLVIGGRDAQQNELIVKRYMRPTDIYVHAEIQGAASVIVRNPTGGEVPPKTLLEAGTMAISYSVAWDAKVVTNAYWVHSDQVSKTAPTGEFLGTGSFMIRGRKNFLPSCHLIMGLSLLFKLEESFVEKHRGERKVRSFEEEQQNEEKRTYSIENERLESICEEEAELNVEDSDNEGTRISETTRTPKSSISEKNEEEEHKSSGDDNSVKDAFEFPDTQVKIEHDTGKIIIEKQKEIESELTQTNSSFKNLNISVQLFAENEETTIISSIPTRKKRQQNAKKRKEEKAHNSRKNQNQQQQVSLTVNASAKNAIQLKRGQKGKLKKMKAKYKDQDEEERQRRMQILKSAGNVSTTEADVKFDEKNGPTKELNKVKRQVETKAPTDAEGEEADDALTGADVEMLDSLSGIPFEEDELLFCIPVVAPYQALQNYKYKVKLTPGTGKRGRAAKTAITLFSKDKLCTAREKDLLKSIKEEALARNIPGKVKLSAPQLQKYRK</sequence>
<dbReference type="Pfam" id="PF05833">
    <property type="entry name" value="NFACT_N"/>
    <property type="match status" value="1"/>
</dbReference>
<evidence type="ECO:0000256" key="8">
    <source>
        <dbReference type="SAM" id="MobiDB-lite"/>
    </source>
</evidence>
<feature type="region of interest" description="Disordered" evidence="8">
    <location>
        <begin position="712"/>
        <end position="758"/>
    </location>
</feature>
<evidence type="ECO:0000256" key="7">
    <source>
        <dbReference type="SAM" id="Coils"/>
    </source>
</evidence>
<proteinExistence type="inferred from homology"/>
<dbReference type="GO" id="GO:0000049">
    <property type="term" value="F:tRNA binding"/>
    <property type="evidence" value="ECO:0007669"/>
    <property type="project" value="TreeGrafter"/>
</dbReference>
<evidence type="ECO:0000256" key="5">
    <source>
        <dbReference type="ARBA" id="ARBA00023054"/>
    </source>
</evidence>
<dbReference type="STRING" id="37001.A0A1A9W2Q3"/>
<feature type="region of interest" description="Disordered" evidence="8">
    <location>
        <begin position="216"/>
        <end position="244"/>
    </location>
</feature>
<protein>
    <recommendedName>
        <fullName evidence="13">NFACT RNA-binding domain-containing protein</fullName>
    </recommendedName>
</protein>
<dbReference type="VEuPathDB" id="VectorBase:GBRI004199"/>
<dbReference type="InterPro" id="IPR021846">
    <property type="entry name" value="NFACT-C"/>
</dbReference>
<feature type="compositionally biased region" description="Polar residues" evidence="8">
    <location>
        <begin position="725"/>
        <end position="734"/>
    </location>
</feature>
<comment type="subcellular location">
    <subcellularLocation>
        <location evidence="2">Cytoplasm</location>
    </subcellularLocation>
    <subcellularLocation>
        <location evidence="1">Nucleus</location>
    </subcellularLocation>
</comment>
<feature type="compositionally biased region" description="Basic and acidic residues" evidence="8">
    <location>
        <begin position="738"/>
        <end position="758"/>
    </location>
</feature>
<dbReference type="PANTHER" id="PTHR15239:SF6">
    <property type="entry name" value="RIBOSOME QUALITY CONTROL COMPLEX SUBUNIT NEMF"/>
    <property type="match status" value="1"/>
</dbReference>
<reference evidence="12" key="1">
    <citation type="submission" date="2014-03" db="EMBL/GenBank/DDBJ databases">
        <authorList>
            <person name="Aksoy S."/>
            <person name="Warren W."/>
            <person name="Wilson R.K."/>
        </authorList>
    </citation>
    <scope>NUCLEOTIDE SEQUENCE [LARGE SCALE GENOMIC DNA]</scope>
    <source>
        <strain evidence="12">IAEA</strain>
    </source>
</reference>
<evidence type="ECO:0000256" key="1">
    <source>
        <dbReference type="ARBA" id="ARBA00004123"/>
    </source>
</evidence>
<feature type="domain" description="NFACT RNA-binding" evidence="9">
    <location>
        <begin position="539"/>
        <end position="649"/>
    </location>
</feature>
<dbReference type="Gene3D" id="2.30.310.10">
    <property type="entry name" value="ibrinogen binding protein from staphylococcus aureus domain"/>
    <property type="match status" value="1"/>
</dbReference>
<keyword evidence="4" id="KW-0963">Cytoplasm</keyword>
<evidence type="ECO:0000259" key="10">
    <source>
        <dbReference type="Pfam" id="PF11923"/>
    </source>
</evidence>
<dbReference type="InterPro" id="IPR008532">
    <property type="entry name" value="NFACT_RNA-bd"/>
</dbReference>
<evidence type="ECO:0000256" key="4">
    <source>
        <dbReference type="ARBA" id="ARBA00022490"/>
    </source>
</evidence>
<comment type="similarity">
    <text evidence="3">Belongs to the NEMF family.</text>
</comment>
<dbReference type="GO" id="GO:0072344">
    <property type="term" value="P:rescue of stalled ribosome"/>
    <property type="evidence" value="ECO:0007669"/>
    <property type="project" value="TreeGrafter"/>
</dbReference>
<evidence type="ECO:0000259" key="9">
    <source>
        <dbReference type="Pfam" id="PF05670"/>
    </source>
</evidence>
<feature type="region of interest" description="Disordered" evidence="8">
    <location>
        <begin position="815"/>
        <end position="885"/>
    </location>
</feature>
<dbReference type="Pfam" id="PF11923">
    <property type="entry name" value="NFACT-C"/>
    <property type="match status" value="1"/>
</dbReference>
<evidence type="ECO:0000256" key="2">
    <source>
        <dbReference type="ARBA" id="ARBA00004496"/>
    </source>
</evidence>
<keyword evidence="5 7" id="KW-0175">Coiled coil</keyword>
<evidence type="ECO:0000256" key="6">
    <source>
        <dbReference type="ARBA" id="ARBA00023242"/>
    </source>
</evidence>
<feature type="region of interest" description="Disordered" evidence="8">
    <location>
        <begin position="678"/>
        <end position="699"/>
    </location>
</feature>
<feature type="coiled-coil region" evidence="7">
    <location>
        <begin position="494"/>
        <end position="521"/>
    </location>
</feature>
<feature type="compositionally biased region" description="Basic and acidic residues" evidence="8">
    <location>
        <begin position="876"/>
        <end position="885"/>
    </location>
</feature>
<evidence type="ECO:0000313" key="12">
    <source>
        <dbReference type="Proteomes" id="UP000091820"/>
    </source>
</evidence>
<organism evidence="11 12">
    <name type="scientific">Glossina brevipalpis</name>
    <dbReference type="NCBI Taxonomy" id="37001"/>
    <lineage>
        <taxon>Eukaryota</taxon>
        <taxon>Metazoa</taxon>
        <taxon>Ecdysozoa</taxon>
        <taxon>Arthropoda</taxon>
        <taxon>Hexapoda</taxon>
        <taxon>Insecta</taxon>
        <taxon>Pterygota</taxon>
        <taxon>Neoptera</taxon>
        <taxon>Endopterygota</taxon>
        <taxon>Diptera</taxon>
        <taxon>Brachycera</taxon>
        <taxon>Muscomorpha</taxon>
        <taxon>Hippoboscoidea</taxon>
        <taxon>Glossinidae</taxon>
        <taxon>Glossina</taxon>
    </lineage>
</organism>
<feature type="compositionally biased region" description="Basic residues" evidence="8">
    <location>
        <begin position="864"/>
        <end position="875"/>
    </location>
</feature>
<dbReference type="GO" id="GO:1990112">
    <property type="term" value="C:RQC complex"/>
    <property type="evidence" value="ECO:0007669"/>
    <property type="project" value="TreeGrafter"/>
</dbReference>
<reference evidence="11" key="2">
    <citation type="submission" date="2020-05" db="UniProtKB">
        <authorList>
            <consortium name="EnsemblMetazoa"/>
        </authorList>
    </citation>
    <scope>IDENTIFICATION</scope>
    <source>
        <strain evidence="11">IAEA</strain>
    </source>
</reference>
<feature type="domain" description="NFACT protein C-terminal" evidence="10">
    <location>
        <begin position="945"/>
        <end position="1034"/>
    </location>
</feature>
<dbReference type="FunFam" id="2.30.310.10:FF:000001">
    <property type="entry name" value="Nuclear export mediator factor Nemf"/>
    <property type="match status" value="1"/>
</dbReference>
<evidence type="ECO:0000256" key="3">
    <source>
        <dbReference type="ARBA" id="ARBA00008318"/>
    </source>
</evidence>
<name>A0A1A9W2Q3_9MUSC</name>
<feature type="coiled-coil region" evidence="7">
    <location>
        <begin position="346"/>
        <end position="384"/>
    </location>
</feature>
<dbReference type="Pfam" id="PF05670">
    <property type="entry name" value="NFACT-R_1"/>
    <property type="match status" value="1"/>
</dbReference>
<feature type="compositionally biased region" description="Acidic residues" evidence="8">
    <location>
        <begin position="712"/>
        <end position="722"/>
    </location>
</feature>
<dbReference type="Proteomes" id="UP000091820">
    <property type="component" value="Unassembled WGS sequence"/>
</dbReference>
<feature type="compositionally biased region" description="Basic residues" evidence="8">
    <location>
        <begin position="819"/>
        <end position="829"/>
    </location>
</feature>